<reference evidence="3" key="1">
    <citation type="submission" date="2016-10" db="EMBL/GenBank/DDBJ databases">
        <authorList>
            <person name="Varghese N."/>
            <person name="Submissions S."/>
        </authorList>
    </citation>
    <scope>NUCLEOTIDE SEQUENCE [LARGE SCALE GENOMIC DNA]</scope>
    <source>
        <strain evidence="3">DSM 44544</strain>
    </source>
</reference>
<feature type="signal peptide" evidence="1">
    <location>
        <begin position="1"/>
        <end position="29"/>
    </location>
</feature>
<evidence type="ECO:0000313" key="2">
    <source>
        <dbReference type="EMBL" id="SED31546.1"/>
    </source>
</evidence>
<protein>
    <recommendedName>
        <fullName evidence="4">DUF3558 domain-containing protein</fullName>
    </recommendedName>
</protein>
<dbReference type="EMBL" id="FNSO01000004">
    <property type="protein sequence ID" value="SED31546.1"/>
    <property type="molecule type" value="Genomic_DNA"/>
</dbReference>
<proteinExistence type="predicted"/>
<evidence type="ECO:0008006" key="4">
    <source>
        <dbReference type="Google" id="ProtNLM"/>
    </source>
</evidence>
<organism evidence="2 3">
    <name type="scientific">Amycolatopsis tolypomycina</name>
    <dbReference type="NCBI Taxonomy" id="208445"/>
    <lineage>
        <taxon>Bacteria</taxon>
        <taxon>Bacillati</taxon>
        <taxon>Actinomycetota</taxon>
        <taxon>Actinomycetes</taxon>
        <taxon>Pseudonocardiales</taxon>
        <taxon>Pseudonocardiaceae</taxon>
        <taxon>Amycolatopsis</taxon>
    </lineage>
</organism>
<keyword evidence="3" id="KW-1185">Reference proteome</keyword>
<keyword evidence="1" id="KW-0732">Signal</keyword>
<dbReference type="PROSITE" id="PS51257">
    <property type="entry name" value="PROKAR_LIPOPROTEIN"/>
    <property type="match status" value="1"/>
</dbReference>
<dbReference type="Proteomes" id="UP000199622">
    <property type="component" value="Unassembled WGS sequence"/>
</dbReference>
<accession>A0A1H4ZMU9</accession>
<gene>
    <name evidence="2" type="ORF">SAMN04489727_7371</name>
</gene>
<name>A0A1H4ZMU9_9PSEU</name>
<evidence type="ECO:0000313" key="3">
    <source>
        <dbReference type="Proteomes" id="UP000199622"/>
    </source>
</evidence>
<sequence>MRSSVARGGWILPVLASAVLSAGCQSASASVHYPGAIDPCRLVGANTQAQLAPGTVDIPADSVKAAEVKVVPDDRATEGNEVTTCRRLYARDLGGGKPNLQDYRLLTIAVVRFTQSDADEAAAKASQLMTDALGDHSGVRLVTGVGDEAGFSEQWAAVRTGNVVLGVAIADGGTEAALIPPATLDSVQAAVTDMTGTLQKDFQG</sequence>
<dbReference type="AlphaFoldDB" id="A0A1H4ZMU9"/>
<evidence type="ECO:0000256" key="1">
    <source>
        <dbReference type="SAM" id="SignalP"/>
    </source>
</evidence>
<feature type="chain" id="PRO_5011536300" description="DUF3558 domain-containing protein" evidence="1">
    <location>
        <begin position="30"/>
        <end position="204"/>
    </location>
</feature>